<evidence type="ECO:0000256" key="1">
    <source>
        <dbReference type="ARBA" id="ARBA00006018"/>
    </source>
</evidence>
<dbReference type="InterPro" id="IPR001109">
    <property type="entry name" value="Hydrogenase_HupF/HypC"/>
</dbReference>
<dbReference type="NCBIfam" id="TIGR00074">
    <property type="entry name" value="hypC_hupF"/>
    <property type="match status" value="1"/>
</dbReference>
<dbReference type="Pfam" id="PF01455">
    <property type="entry name" value="HupF_HypC"/>
    <property type="match status" value="1"/>
</dbReference>
<dbReference type="EMBL" id="CACVAP010000047">
    <property type="protein sequence ID" value="CAA6805257.1"/>
    <property type="molecule type" value="Genomic_DNA"/>
</dbReference>
<organism evidence="2">
    <name type="scientific">uncultured Sulfurovum sp</name>
    <dbReference type="NCBI Taxonomy" id="269237"/>
    <lineage>
        <taxon>Bacteria</taxon>
        <taxon>Pseudomonadati</taxon>
        <taxon>Campylobacterota</taxon>
        <taxon>Epsilonproteobacteria</taxon>
        <taxon>Campylobacterales</taxon>
        <taxon>Sulfurovaceae</taxon>
        <taxon>Sulfurovum</taxon>
        <taxon>environmental samples</taxon>
    </lineage>
</organism>
<dbReference type="AlphaFoldDB" id="A0A6S6SQN2"/>
<protein>
    <submittedName>
        <fullName evidence="2">[NiFe] hydrogenase metallocenter assembly protein HypC</fullName>
    </submittedName>
</protein>
<dbReference type="PANTHER" id="PTHR35177:SF2">
    <property type="entry name" value="HYDROGENASE MATURATION FACTOR HYBG"/>
    <property type="match status" value="1"/>
</dbReference>
<dbReference type="PRINTS" id="PR00445">
    <property type="entry name" value="HUPFHYPC"/>
</dbReference>
<dbReference type="GO" id="GO:1902670">
    <property type="term" value="F:carbon dioxide binding"/>
    <property type="evidence" value="ECO:0007669"/>
    <property type="project" value="TreeGrafter"/>
</dbReference>
<dbReference type="Gene3D" id="2.30.30.140">
    <property type="match status" value="1"/>
</dbReference>
<dbReference type="GO" id="GO:0051604">
    <property type="term" value="P:protein maturation"/>
    <property type="evidence" value="ECO:0007669"/>
    <property type="project" value="TreeGrafter"/>
</dbReference>
<comment type="similarity">
    <text evidence="1">Belongs to the HupF/HypC family.</text>
</comment>
<sequence length="99" mass="11129">MCLSIPSKVVKISDDETMCTVDTMGVQRDANLMMMADGDINLGDYVLLHIGFVMNKIDEKEALASIDTYKEILEHMNEQDRRDAILEDDECEARGKTNG</sequence>
<name>A0A6S6SQN2_9BACT</name>
<dbReference type="SUPFAM" id="SSF159127">
    <property type="entry name" value="HupF/HypC-like"/>
    <property type="match status" value="1"/>
</dbReference>
<accession>A0A6S6SQN2</accession>
<dbReference type="GO" id="GO:0005506">
    <property type="term" value="F:iron ion binding"/>
    <property type="evidence" value="ECO:0007669"/>
    <property type="project" value="TreeGrafter"/>
</dbReference>
<evidence type="ECO:0000313" key="2">
    <source>
        <dbReference type="EMBL" id="CAA6805257.1"/>
    </source>
</evidence>
<reference evidence="2" key="1">
    <citation type="submission" date="2020-01" db="EMBL/GenBank/DDBJ databases">
        <authorList>
            <person name="Meier V. D."/>
            <person name="Meier V D."/>
        </authorList>
    </citation>
    <scope>NUCLEOTIDE SEQUENCE</scope>
    <source>
        <strain evidence="2">HLG_WM_MAG_06</strain>
    </source>
</reference>
<dbReference type="PANTHER" id="PTHR35177">
    <property type="entry name" value="HYDROGENASE MATURATION FACTOR HYBG"/>
    <property type="match status" value="1"/>
</dbReference>
<dbReference type="FunFam" id="2.30.30.140:FF:000022">
    <property type="entry name" value="Hydrogenase assembly chaperone HybG"/>
    <property type="match status" value="1"/>
</dbReference>
<gene>
    <name evidence="2" type="ORF">HELGO_WM3889</name>
</gene>
<proteinExistence type="inferred from homology"/>